<dbReference type="PRINTS" id="PR00260">
    <property type="entry name" value="CHEMTRNSDUCR"/>
</dbReference>
<feature type="domain" description="HAMP" evidence="6">
    <location>
        <begin position="341"/>
        <end position="396"/>
    </location>
</feature>
<evidence type="ECO:0000256" key="4">
    <source>
        <dbReference type="SAM" id="Phobius"/>
    </source>
</evidence>
<evidence type="ECO:0000313" key="8">
    <source>
        <dbReference type="Proteomes" id="UP000366051"/>
    </source>
</evidence>
<dbReference type="Pfam" id="PF00015">
    <property type="entry name" value="MCPsignal"/>
    <property type="match status" value="1"/>
</dbReference>
<name>A0A5Q2N6E0_9FIRM</name>
<sequence>MRSTLQKKIITLTLGTVIALFSLVIGVTTYMNQQQALEQAAQITLHVSHEYANEIKNILNGAMDGARILAQSIEGMQEKGQVHRDVVDTMLANVLRYNEEFLAVWTCWEPNAFDGKDSDFVNQPDHDQTGRFIPYWHRSNDVIIRDILQGYDQPGIGDYYLLPLEKGQEVILEPYSYSIMGQDVMMTSLIVPVKKEGQTVGVVGVDVTLDQINEINNDMVLYESGFGRLLSHEGIIAAHPHSERIGELAGELTLDSDGEILEKIQSGQIFINQSYSQVMDQVVSRTYVPIIIGETESPWSYGTVVHHSEITAPIQKTMLITIGIALAGIIVIALVIAFSVSRITGKINATKEHLARIAAGDFSQSLPPEQLALTDELGDMARALDQMQNKLRHSWQKIGTAASELAASSEQLSATTETAAQDMEEVASSTRRIALGTESASAATEQITASSEEMASFLTHLSTEAEGGQKEAEKIGKAALELEKRTLKSKKEAEKIYEEIEPILVRSIEEAKVVQQISVLVETIHQIADQTNLLALNAAIEAAQAGDNGRGFAVVAEEVRKLAANSSEAVVDIRKVIGQVQQAMNELVESSNRMLRFVNQQVMGDYQDFATVSRKYKGDADQFLAMAKQFNEMTGQVQQAVVEVTGAIESVAGTISEVNTSMNDIDQRSQRTSHGLTEINDAAEKLTHLGNELENQVGQFTVS</sequence>
<protein>
    <submittedName>
        <fullName evidence="7">Methyl-accepting chemotaxis (MCP) signaling domain protein</fullName>
    </submittedName>
</protein>
<evidence type="ECO:0000256" key="2">
    <source>
        <dbReference type="ARBA" id="ARBA00029447"/>
    </source>
</evidence>
<evidence type="ECO:0000256" key="3">
    <source>
        <dbReference type="PROSITE-ProRule" id="PRU00284"/>
    </source>
</evidence>
<dbReference type="PANTHER" id="PTHR32089">
    <property type="entry name" value="METHYL-ACCEPTING CHEMOTAXIS PROTEIN MCPB"/>
    <property type="match status" value="1"/>
</dbReference>
<dbReference type="PROSITE" id="PS50885">
    <property type="entry name" value="HAMP"/>
    <property type="match status" value="1"/>
</dbReference>
<dbReference type="SMART" id="SM00304">
    <property type="entry name" value="HAMP"/>
    <property type="match status" value="2"/>
</dbReference>
<evidence type="ECO:0000259" key="6">
    <source>
        <dbReference type="PROSITE" id="PS50885"/>
    </source>
</evidence>
<dbReference type="PANTHER" id="PTHR32089:SF112">
    <property type="entry name" value="LYSOZYME-LIKE PROTEIN-RELATED"/>
    <property type="match status" value="1"/>
</dbReference>
<dbReference type="SUPFAM" id="SSF58104">
    <property type="entry name" value="Methyl-accepting chemotaxis protein (MCP) signaling domain"/>
    <property type="match status" value="1"/>
</dbReference>
<evidence type="ECO:0000259" key="5">
    <source>
        <dbReference type="PROSITE" id="PS50111"/>
    </source>
</evidence>
<dbReference type="InterPro" id="IPR004090">
    <property type="entry name" value="Chemotax_Me-accpt_rcpt"/>
</dbReference>
<dbReference type="Proteomes" id="UP000366051">
    <property type="component" value="Chromosome"/>
</dbReference>
<feature type="transmembrane region" description="Helical" evidence="4">
    <location>
        <begin position="318"/>
        <end position="340"/>
    </location>
</feature>
<gene>
    <name evidence="7" type="primary">tar</name>
    <name evidence="7" type="ORF">FTV88_2843</name>
</gene>
<dbReference type="Gene3D" id="3.30.450.20">
    <property type="entry name" value="PAS domain"/>
    <property type="match status" value="2"/>
</dbReference>
<dbReference type="SMART" id="SM00283">
    <property type="entry name" value="MA"/>
    <property type="match status" value="1"/>
</dbReference>
<dbReference type="AlphaFoldDB" id="A0A5Q2N6E0"/>
<keyword evidence="4" id="KW-0472">Membrane</keyword>
<dbReference type="Pfam" id="PF22673">
    <property type="entry name" value="MCP-like_PDC_1"/>
    <property type="match status" value="1"/>
</dbReference>
<dbReference type="GO" id="GO:0007165">
    <property type="term" value="P:signal transduction"/>
    <property type="evidence" value="ECO:0007669"/>
    <property type="project" value="UniProtKB-KW"/>
</dbReference>
<feature type="domain" description="Methyl-accepting transducer" evidence="5">
    <location>
        <begin position="408"/>
        <end position="666"/>
    </location>
</feature>
<keyword evidence="4" id="KW-0812">Transmembrane</keyword>
<keyword evidence="8" id="KW-1185">Reference proteome</keyword>
<organism evidence="7 8">
    <name type="scientific">Heliorestis convoluta</name>
    <dbReference type="NCBI Taxonomy" id="356322"/>
    <lineage>
        <taxon>Bacteria</taxon>
        <taxon>Bacillati</taxon>
        <taxon>Bacillota</taxon>
        <taxon>Clostridia</taxon>
        <taxon>Eubacteriales</taxon>
        <taxon>Heliobacteriaceae</taxon>
        <taxon>Heliorestis</taxon>
    </lineage>
</organism>
<dbReference type="Pfam" id="PF00672">
    <property type="entry name" value="HAMP"/>
    <property type="match status" value="1"/>
</dbReference>
<dbReference type="GO" id="GO:0006935">
    <property type="term" value="P:chemotaxis"/>
    <property type="evidence" value="ECO:0007669"/>
    <property type="project" value="InterPro"/>
</dbReference>
<keyword evidence="1 3" id="KW-0807">Transducer</keyword>
<keyword evidence="4" id="KW-1133">Transmembrane helix</keyword>
<accession>A0A5Q2N6E0</accession>
<dbReference type="InterPro" id="IPR003660">
    <property type="entry name" value="HAMP_dom"/>
</dbReference>
<dbReference type="GO" id="GO:0016020">
    <property type="term" value="C:membrane"/>
    <property type="evidence" value="ECO:0007669"/>
    <property type="project" value="InterPro"/>
</dbReference>
<dbReference type="CDD" id="cd06225">
    <property type="entry name" value="HAMP"/>
    <property type="match status" value="1"/>
</dbReference>
<reference evidence="8" key="1">
    <citation type="submission" date="2019-11" db="EMBL/GenBank/DDBJ databases">
        <title>Genome sequence of Heliorestis convoluta strain HH, an alkaliphilic and minimalistic phototrophic bacterium from a soda lake in Egypt.</title>
        <authorList>
            <person name="Dewey E.D."/>
            <person name="Stokes L.M."/>
            <person name="Burchell B.M."/>
            <person name="Shaffer K.N."/>
            <person name="Huntington A.M."/>
            <person name="Baker J.M."/>
            <person name="Nadendla S."/>
            <person name="Giglio M.G."/>
            <person name="Touchman J.W."/>
            <person name="Blankenship R.E."/>
            <person name="Madigan M.T."/>
            <person name="Sattley W.M."/>
        </authorList>
    </citation>
    <scope>NUCLEOTIDE SEQUENCE [LARGE SCALE GENOMIC DNA]</scope>
    <source>
        <strain evidence="8">HH</strain>
    </source>
</reference>
<dbReference type="KEGG" id="hcv:FTV88_2843"/>
<dbReference type="GO" id="GO:0004888">
    <property type="term" value="F:transmembrane signaling receptor activity"/>
    <property type="evidence" value="ECO:0007669"/>
    <property type="project" value="InterPro"/>
</dbReference>
<dbReference type="InterPro" id="IPR004089">
    <property type="entry name" value="MCPsignal_dom"/>
</dbReference>
<evidence type="ECO:0000313" key="7">
    <source>
        <dbReference type="EMBL" id="QGG48932.1"/>
    </source>
</evidence>
<dbReference type="CDD" id="cd12913">
    <property type="entry name" value="PDC1_MCP_like"/>
    <property type="match status" value="1"/>
</dbReference>
<dbReference type="Gene3D" id="1.10.287.950">
    <property type="entry name" value="Methyl-accepting chemotaxis protein"/>
    <property type="match status" value="1"/>
</dbReference>
<dbReference type="EMBL" id="CP045875">
    <property type="protein sequence ID" value="QGG48932.1"/>
    <property type="molecule type" value="Genomic_DNA"/>
</dbReference>
<dbReference type="RefSeq" id="WP_162008050.1">
    <property type="nucleotide sequence ID" value="NZ_CP045875.1"/>
</dbReference>
<dbReference type="PROSITE" id="PS50111">
    <property type="entry name" value="CHEMOTAXIS_TRANSDUC_2"/>
    <property type="match status" value="1"/>
</dbReference>
<proteinExistence type="inferred from homology"/>
<comment type="similarity">
    <text evidence="2">Belongs to the methyl-accepting chemotaxis (MCP) protein family.</text>
</comment>
<evidence type="ECO:0000256" key="1">
    <source>
        <dbReference type="ARBA" id="ARBA00023224"/>
    </source>
</evidence>